<evidence type="ECO:0000259" key="3">
    <source>
        <dbReference type="Pfam" id="PF22422"/>
    </source>
</evidence>
<dbReference type="GO" id="GO:0003824">
    <property type="term" value="F:catalytic activity"/>
    <property type="evidence" value="ECO:0007669"/>
    <property type="project" value="UniProtKB-ARBA"/>
</dbReference>
<dbReference type="Gene3D" id="1.50.10.10">
    <property type="match status" value="1"/>
</dbReference>
<name>A0A139H5M3_9PEZI</name>
<dbReference type="InterPro" id="IPR008928">
    <property type="entry name" value="6-hairpin_glycosidase_sf"/>
</dbReference>
<dbReference type="InterPro" id="IPR054491">
    <property type="entry name" value="MGH1-like_GH"/>
</dbReference>
<gene>
    <name evidence="4" type="ORF">AC579_8819</name>
</gene>
<proteinExistence type="predicted"/>
<feature type="domain" description="Glycoside hydrolase family 65 C-terminal" evidence="2">
    <location>
        <begin position="450"/>
        <end position="504"/>
    </location>
</feature>
<feature type="domain" description="Mannosylglycerate hydrolase MGH1-like glycoside hydrolase" evidence="3">
    <location>
        <begin position="107"/>
        <end position="432"/>
    </location>
</feature>
<dbReference type="Pfam" id="PF03633">
    <property type="entry name" value="Glyco_hydro_65C"/>
    <property type="match status" value="1"/>
</dbReference>
<dbReference type="Pfam" id="PF22422">
    <property type="entry name" value="MGH1-like_GH"/>
    <property type="match status" value="1"/>
</dbReference>
<feature type="chain" id="PRO_5007296970" evidence="1">
    <location>
        <begin position="20"/>
        <end position="809"/>
    </location>
</feature>
<dbReference type="Proteomes" id="UP000073492">
    <property type="component" value="Unassembled WGS sequence"/>
</dbReference>
<dbReference type="Gene3D" id="2.60.120.260">
    <property type="entry name" value="Galactose-binding domain-like"/>
    <property type="match status" value="2"/>
</dbReference>
<dbReference type="InterPro" id="IPR005194">
    <property type="entry name" value="Glyco_hydro_65_C"/>
</dbReference>
<evidence type="ECO:0000313" key="4">
    <source>
        <dbReference type="EMBL" id="KXS97773.1"/>
    </source>
</evidence>
<dbReference type="GO" id="GO:0005975">
    <property type="term" value="P:carbohydrate metabolic process"/>
    <property type="evidence" value="ECO:0007669"/>
    <property type="project" value="InterPro"/>
</dbReference>
<evidence type="ECO:0000313" key="5">
    <source>
        <dbReference type="Proteomes" id="UP000073492"/>
    </source>
</evidence>
<keyword evidence="5" id="KW-1185">Reference proteome</keyword>
<evidence type="ECO:0000259" key="2">
    <source>
        <dbReference type="Pfam" id="PF03633"/>
    </source>
</evidence>
<dbReference type="OrthoDB" id="5382128at2759"/>
<sequence>MPLHAVLLALLMQLDPSSAQAPPAPRNTNLTGTAFLDHDAPIASYFGKSFLKENVPYIDLPDKTIEDVYYYRCTALQRHLLYATAGTGYVVTEFYSGSVGYAGAFSTINAAAGHQLEEARWLRSAWYSEDFTQIWTRGPGYSNQYTQWIQFAAVGAANVTGDTAFIESQLDGLLRMWHEWDSVFDSSVGLYYYKPEFDAQEHSLPGYIADAALGGGNPGNIIYHGPNTYRPSHNAYMVANAEAIANVADGIGNVTLVQEYTQKADALKQSMVTHLWNTSQAFFVDNIKSGEPGAGQVDGREEVGFFPFRFGVALSENYTNSTIHALFDQDIFNTTYAPPTLEVHNQYFNATMSGCCWWNGQNWPYSTAHTIQSLAAIYRMGSLSADRYVESLHNYALTQYKDGKPYVAESHYPEEDGWSQDSPNHSEHYMHSTYINNVITGIIGIVPRADNVLQLSPIIPDGWPYFALENVAYHGMLLTILYDKDGTKYMTGSGLTVFANGKRIHNGPDLKVNIPLPDNDLRAEDSAIDVNIAANPLGNDGWPKASATFTWQDNDVNQANDGALYYDEVPTNRWSNYQATPNPSDTLTIALQRPRNVTGVVLAIFDDAKQKENGAVAVPAAIEIIDGAGKLLANNSNFANHGLANDINVISFNGTKEIYTLNIRFTGQPGKAVGISEVQLWVPANTGPFYYAADALPNAAAIAFDSDSKATPNGTVIATRNATSSIVFSGIYAKSKGSVDGKLSYKNNGAQDVKLDVTVNRILNSTVTLPTTGNTYRSVGMPLSLWRGTNFVTLRGGAVGVSFEGIEIG</sequence>
<dbReference type="EMBL" id="LFZO01000771">
    <property type="protein sequence ID" value="KXS97773.1"/>
    <property type="molecule type" value="Genomic_DNA"/>
</dbReference>
<protein>
    <submittedName>
        <fullName evidence="4">Uncharacterized protein</fullName>
    </submittedName>
</protein>
<evidence type="ECO:0000256" key="1">
    <source>
        <dbReference type="SAM" id="SignalP"/>
    </source>
</evidence>
<feature type="signal peptide" evidence="1">
    <location>
        <begin position="1"/>
        <end position="19"/>
    </location>
</feature>
<dbReference type="InterPro" id="IPR012341">
    <property type="entry name" value="6hp_glycosidase-like_sf"/>
</dbReference>
<organism evidence="4 5">
    <name type="scientific">Pseudocercospora musae</name>
    <dbReference type="NCBI Taxonomy" id="113226"/>
    <lineage>
        <taxon>Eukaryota</taxon>
        <taxon>Fungi</taxon>
        <taxon>Dikarya</taxon>
        <taxon>Ascomycota</taxon>
        <taxon>Pezizomycotina</taxon>
        <taxon>Dothideomycetes</taxon>
        <taxon>Dothideomycetidae</taxon>
        <taxon>Mycosphaerellales</taxon>
        <taxon>Mycosphaerellaceae</taxon>
        <taxon>Pseudocercospora</taxon>
    </lineage>
</organism>
<keyword evidence="1" id="KW-0732">Signal</keyword>
<reference evidence="4 5" key="1">
    <citation type="submission" date="2015-07" db="EMBL/GenBank/DDBJ databases">
        <title>Comparative genomics of the Sigatoka disease complex on banana suggests a link between parallel evolutionary changes in Pseudocercospora fijiensis and Pseudocercospora eumusae and increased virulence on the banana host.</title>
        <authorList>
            <person name="Chang T.-C."/>
            <person name="Salvucci A."/>
            <person name="Crous P.W."/>
            <person name="Stergiopoulos I."/>
        </authorList>
    </citation>
    <scope>NUCLEOTIDE SEQUENCE [LARGE SCALE GENOMIC DNA]</scope>
    <source>
        <strain evidence="4 5">CBS 116634</strain>
    </source>
</reference>
<accession>A0A139H5M3</accession>
<comment type="caution">
    <text evidence="4">The sequence shown here is derived from an EMBL/GenBank/DDBJ whole genome shotgun (WGS) entry which is preliminary data.</text>
</comment>
<dbReference type="SUPFAM" id="SSF48208">
    <property type="entry name" value="Six-hairpin glycosidases"/>
    <property type="match status" value="1"/>
</dbReference>
<dbReference type="AlphaFoldDB" id="A0A139H5M3"/>